<dbReference type="AlphaFoldDB" id="A0A7E4W7Q4"/>
<feature type="transmembrane region" description="Helical" evidence="1">
    <location>
        <begin position="73"/>
        <end position="95"/>
    </location>
</feature>
<evidence type="ECO:0000256" key="1">
    <source>
        <dbReference type="SAM" id="Phobius"/>
    </source>
</evidence>
<accession>A0A7E4W7Q4</accession>
<keyword evidence="1" id="KW-1133">Transmembrane helix</keyword>
<feature type="transmembrane region" description="Helical" evidence="1">
    <location>
        <begin position="107"/>
        <end position="129"/>
    </location>
</feature>
<keyword evidence="1" id="KW-0472">Membrane</keyword>
<proteinExistence type="predicted"/>
<name>A0A7E4W7Q4_PANRE</name>
<evidence type="ECO:0000313" key="2">
    <source>
        <dbReference type="Proteomes" id="UP000492821"/>
    </source>
</evidence>
<dbReference type="WBParaSite" id="Pan_g7968.t1">
    <property type="protein sequence ID" value="Pan_g7968.t1"/>
    <property type="gene ID" value="Pan_g7968"/>
</dbReference>
<reference evidence="3" key="2">
    <citation type="submission" date="2020-10" db="UniProtKB">
        <authorList>
            <consortium name="WormBaseParasite"/>
        </authorList>
    </citation>
    <scope>IDENTIFICATION</scope>
</reference>
<feature type="transmembrane region" description="Helical" evidence="1">
    <location>
        <begin position="12"/>
        <end position="33"/>
    </location>
</feature>
<feature type="transmembrane region" description="Helical" evidence="1">
    <location>
        <begin position="149"/>
        <end position="171"/>
    </location>
</feature>
<reference evidence="2" key="1">
    <citation type="journal article" date="2013" name="Genetics">
        <title>The draft genome and transcriptome of Panagrellus redivivus are shaped by the harsh demands of a free-living lifestyle.</title>
        <authorList>
            <person name="Srinivasan J."/>
            <person name="Dillman A.R."/>
            <person name="Macchietto M.G."/>
            <person name="Heikkinen L."/>
            <person name="Lakso M."/>
            <person name="Fracchia K.M."/>
            <person name="Antoshechkin I."/>
            <person name="Mortazavi A."/>
            <person name="Wong G."/>
            <person name="Sternberg P.W."/>
        </authorList>
    </citation>
    <scope>NUCLEOTIDE SEQUENCE [LARGE SCALE GENOMIC DNA]</scope>
    <source>
        <strain evidence="2">MT8872</strain>
    </source>
</reference>
<dbReference type="Proteomes" id="UP000492821">
    <property type="component" value="Unassembled WGS sequence"/>
</dbReference>
<protein>
    <submittedName>
        <fullName evidence="3">Transmembrane protein</fullName>
    </submittedName>
</protein>
<keyword evidence="2" id="KW-1185">Reference proteome</keyword>
<keyword evidence="1" id="KW-0812">Transmembrane</keyword>
<sequence length="176" mass="19256">MGCFANLFRYFYAFLAVVAILILVIITNLPLYYKYCADDKCEYVFFMNPAHTRCGSTKELKCPGVYLTSLPHWIITGMYAVIVPILLVCAALNFVTACLCCPFGPAGVTTATGISTLLCLIAVGLSFAFNKDKKLQYPNIKIKVGPTVFLGVFEVLLLLAMTIVSSFASFLSSLCL</sequence>
<organism evidence="2 3">
    <name type="scientific">Panagrellus redivivus</name>
    <name type="common">Microworm</name>
    <dbReference type="NCBI Taxonomy" id="6233"/>
    <lineage>
        <taxon>Eukaryota</taxon>
        <taxon>Metazoa</taxon>
        <taxon>Ecdysozoa</taxon>
        <taxon>Nematoda</taxon>
        <taxon>Chromadorea</taxon>
        <taxon>Rhabditida</taxon>
        <taxon>Tylenchina</taxon>
        <taxon>Panagrolaimomorpha</taxon>
        <taxon>Panagrolaimoidea</taxon>
        <taxon>Panagrolaimidae</taxon>
        <taxon>Panagrellus</taxon>
    </lineage>
</organism>
<evidence type="ECO:0000313" key="3">
    <source>
        <dbReference type="WBParaSite" id="Pan_g7968.t1"/>
    </source>
</evidence>